<name>A0A318JD58_9BURK</name>
<dbReference type="Proteomes" id="UP000247792">
    <property type="component" value="Unassembled WGS sequence"/>
</dbReference>
<reference evidence="1 2" key="1">
    <citation type="submission" date="2018-05" db="EMBL/GenBank/DDBJ databases">
        <title>Genomic Encyclopedia of Type Strains, Phase IV (KMG-IV): sequencing the most valuable type-strain genomes for metagenomic binning, comparative biology and taxonomic classification.</title>
        <authorList>
            <person name="Goeker M."/>
        </authorList>
    </citation>
    <scope>NUCLEOTIDE SEQUENCE [LARGE SCALE GENOMIC DNA]</scope>
    <source>
        <strain evidence="1 2">DSM 19792</strain>
    </source>
</reference>
<keyword evidence="2" id="KW-1185">Reference proteome</keyword>
<evidence type="ECO:0000313" key="2">
    <source>
        <dbReference type="Proteomes" id="UP000247792"/>
    </source>
</evidence>
<comment type="caution">
    <text evidence="1">The sequence shown here is derived from an EMBL/GenBank/DDBJ whole genome shotgun (WGS) entry which is preliminary data.</text>
</comment>
<proteinExistence type="predicted"/>
<dbReference type="AlphaFoldDB" id="A0A318JD58"/>
<protein>
    <submittedName>
        <fullName evidence="1">Uncharacterized protein</fullName>
    </submittedName>
</protein>
<accession>A0A318JD58</accession>
<dbReference type="EMBL" id="QJKB01000002">
    <property type="protein sequence ID" value="PXX44853.1"/>
    <property type="molecule type" value="Genomic_DNA"/>
</dbReference>
<gene>
    <name evidence="1" type="ORF">DFR42_10265</name>
</gene>
<evidence type="ECO:0000313" key="1">
    <source>
        <dbReference type="EMBL" id="PXX44853.1"/>
    </source>
</evidence>
<dbReference type="RefSeq" id="WP_110254347.1">
    <property type="nucleotide sequence ID" value="NZ_QJKB01000002.1"/>
</dbReference>
<dbReference type="OrthoDB" id="8774128at2"/>
<sequence>MSGPTTVLITGDGLVILLAAAAIRAAMSVAQAHHNADLLRTHQDAEQTDLQERLQQAGVLGKQALQEQLQIAEQDYAQLIALAEKIGCSAQITASQPVPPAGTDEQEIIEYLRSLQALVHELRPVLLQESARRADALSDEGDANLDAASAASLPQDRLARLLKRIAHIEQLPEHIAQLARELEKSLPGARADMLASELRLQIQTLLEAEKKRQVEQAQALILEQTLKDLGYQVEEVSHTLFVEGGVVHFRRASWDKYMVRMRMDSKTGQANFNVIRSVKQGENERSVLDHLAEDRWCSEFPALMAALEARGIHMQVTRLLQAGELPVQLVVEDKLPQFAEEEQIESHSQLQSKKLP</sequence>
<organism evidence="1 2">
    <name type="scientific">Undibacterium pigrum</name>
    <dbReference type="NCBI Taxonomy" id="401470"/>
    <lineage>
        <taxon>Bacteria</taxon>
        <taxon>Pseudomonadati</taxon>
        <taxon>Pseudomonadota</taxon>
        <taxon>Betaproteobacteria</taxon>
        <taxon>Burkholderiales</taxon>
        <taxon>Oxalobacteraceae</taxon>
        <taxon>Undibacterium</taxon>
    </lineage>
</organism>